<keyword evidence="3" id="KW-0132">Cell division</keyword>
<accession>A0ABV3PZG5</accession>
<dbReference type="Gene3D" id="1.10.10.580">
    <property type="entry name" value="Structural maintenance of chromosome 1. Chain E"/>
    <property type="match status" value="1"/>
</dbReference>
<comment type="similarity">
    <text evidence="3">Belongs to the ScpA family.</text>
</comment>
<name>A0ABV3PZG5_9BACL</name>
<dbReference type="PANTHER" id="PTHR33969:SF2">
    <property type="entry name" value="SEGREGATION AND CONDENSATION PROTEIN A"/>
    <property type="match status" value="1"/>
</dbReference>
<protein>
    <recommendedName>
        <fullName evidence="2 3">Segregation and condensation protein A</fullName>
    </recommendedName>
</protein>
<dbReference type="HAMAP" id="MF_01805">
    <property type="entry name" value="ScpA"/>
    <property type="match status" value="1"/>
</dbReference>
<proteinExistence type="inferred from homology"/>
<evidence type="ECO:0000256" key="3">
    <source>
        <dbReference type="HAMAP-Rule" id="MF_01805"/>
    </source>
</evidence>
<reference evidence="4 5" key="1">
    <citation type="journal article" date="1979" name="Int. J. Syst. Evol. Microbiol.">
        <title>Bacillus globisporus subsp. marinus subsp. nov.</title>
        <authorList>
            <person name="Liu H."/>
        </authorList>
    </citation>
    <scope>NUCLEOTIDE SEQUENCE [LARGE SCALE GENOMIC DNA]</scope>
    <source>
        <strain evidence="4 5">DSM 1297</strain>
    </source>
</reference>
<comment type="caution">
    <text evidence="4">The sequence shown here is derived from an EMBL/GenBank/DDBJ whole genome shotgun (WGS) entry which is preliminary data.</text>
</comment>
<comment type="subunit">
    <text evidence="3">Component of a cohesin-like complex composed of ScpA, ScpB and the Smc homodimer, in which ScpA and ScpB bind to the head domain of Smc. The presence of the three proteins is required for the association of the complex with DNA.</text>
</comment>
<dbReference type="NCBIfam" id="NF000995">
    <property type="entry name" value="PRK00104.1-4"/>
    <property type="match status" value="1"/>
</dbReference>
<dbReference type="Pfam" id="PF02616">
    <property type="entry name" value="SMC_ScpA"/>
    <property type="match status" value="1"/>
</dbReference>
<dbReference type="Proteomes" id="UP001556040">
    <property type="component" value="Unassembled WGS sequence"/>
</dbReference>
<evidence type="ECO:0000313" key="5">
    <source>
        <dbReference type="Proteomes" id="UP001556040"/>
    </source>
</evidence>
<dbReference type="PANTHER" id="PTHR33969">
    <property type="entry name" value="SEGREGATION AND CONDENSATION PROTEIN A"/>
    <property type="match status" value="1"/>
</dbReference>
<gene>
    <name evidence="3" type="primary">scpA</name>
    <name evidence="4" type="ORF">AB1471_00400</name>
</gene>
<dbReference type="InterPro" id="IPR003768">
    <property type="entry name" value="ScpA"/>
</dbReference>
<keyword evidence="3" id="KW-0131">Cell cycle</keyword>
<evidence type="ECO:0000256" key="1">
    <source>
        <dbReference type="ARBA" id="ARBA00022829"/>
    </source>
</evidence>
<sequence length="252" mass="29405">MEYNVKVEAFEGPLDLLLHLIQGLEIDIYDIPMAEISEQYMLYIRAMNVLELNVASEYLVMAATLLAIKSRMLLPKQEEDWNDEDLSLEEDDPRDELVERLIEYRKFKMAASELKDKEKDRGSFFTKPPTDLSEYESTKQESIEGLEHDLHDLLGAFHKLLRRKKLQRPMSTRITRQEISIDKRMDEILNQLRKKSGLHPFHDLFPIAEKPHMIVSFLAVLELMKRNEVVVHQDENFSEIMVEASKGVTMVG</sequence>
<dbReference type="EMBL" id="JBFMIA010000001">
    <property type="protein sequence ID" value="MEW9500256.1"/>
    <property type="molecule type" value="Genomic_DNA"/>
</dbReference>
<keyword evidence="1 3" id="KW-0159">Chromosome partition</keyword>
<comment type="subcellular location">
    <subcellularLocation>
        <location evidence="3">Cytoplasm</location>
    </subcellularLocation>
    <text evidence="3">Associated with two foci at the outer edges of the nucleoid region in young cells, and at four foci within both cell halves in older cells.</text>
</comment>
<keyword evidence="5" id="KW-1185">Reference proteome</keyword>
<dbReference type="RefSeq" id="WP_367778098.1">
    <property type="nucleotide sequence ID" value="NZ_JBFMIA010000001.1"/>
</dbReference>
<organism evidence="4 5">
    <name type="scientific">Jeotgalibacillus marinus</name>
    <dbReference type="NCBI Taxonomy" id="86667"/>
    <lineage>
        <taxon>Bacteria</taxon>
        <taxon>Bacillati</taxon>
        <taxon>Bacillota</taxon>
        <taxon>Bacilli</taxon>
        <taxon>Bacillales</taxon>
        <taxon>Caryophanaceae</taxon>
        <taxon>Jeotgalibacillus</taxon>
    </lineage>
</organism>
<keyword evidence="3" id="KW-0963">Cytoplasm</keyword>
<evidence type="ECO:0000256" key="2">
    <source>
        <dbReference type="ARBA" id="ARBA00044777"/>
    </source>
</evidence>
<dbReference type="Gene3D" id="6.10.250.2410">
    <property type="match status" value="1"/>
</dbReference>
<evidence type="ECO:0000313" key="4">
    <source>
        <dbReference type="EMBL" id="MEW9500256.1"/>
    </source>
</evidence>
<dbReference type="InterPro" id="IPR023093">
    <property type="entry name" value="ScpA-like_C"/>
</dbReference>
<comment type="function">
    <text evidence="3">Participates in chromosomal partition during cell division. May act via the formation of a condensin-like complex containing Smc and ScpB that pull DNA away from mid-cell into both cell halves.</text>
</comment>